<evidence type="ECO:0000256" key="3">
    <source>
        <dbReference type="ARBA" id="ARBA00023125"/>
    </source>
</evidence>
<proteinExistence type="inferred from homology"/>
<evidence type="ECO:0000256" key="1">
    <source>
        <dbReference type="ARBA" id="ARBA00009437"/>
    </source>
</evidence>
<gene>
    <name evidence="6" type="primary">cynR_3</name>
    <name evidence="6" type="ORF">OCH7691_01795</name>
</gene>
<accession>A0A1Y5SQT8</accession>
<dbReference type="PRINTS" id="PR00039">
    <property type="entry name" value="HTHLYSR"/>
</dbReference>
<keyword evidence="7" id="KW-1185">Reference proteome</keyword>
<dbReference type="Gene3D" id="1.10.10.10">
    <property type="entry name" value="Winged helix-like DNA-binding domain superfamily/Winged helix DNA-binding domain"/>
    <property type="match status" value="1"/>
</dbReference>
<dbReference type="InterPro" id="IPR036390">
    <property type="entry name" value="WH_DNA-bd_sf"/>
</dbReference>
<dbReference type="Pfam" id="PF00126">
    <property type="entry name" value="HTH_1"/>
    <property type="match status" value="1"/>
</dbReference>
<dbReference type="Pfam" id="PF03466">
    <property type="entry name" value="LysR_substrate"/>
    <property type="match status" value="1"/>
</dbReference>
<evidence type="ECO:0000256" key="2">
    <source>
        <dbReference type="ARBA" id="ARBA00023015"/>
    </source>
</evidence>
<dbReference type="SUPFAM" id="SSF46785">
    <property type="entry name" value="Winged helix' DNA-binding domain"/>
    <property type="match status" value="1"/>
</dbReference>
<dbReference type="GO" id="GO:0003677">
    <property type="term" value="F:DNA binding"/>
    <property type="evidence" value="ECO:0007669"/>
    <property type="project" value="UniProtKB-KW"/>
</dbReference>
<dbReference type="InterPro" id="IPR050950">
    <property type="entry name" value="HTH-type_LysR_regulators"/>
</dbReference>
<dbReference type="OrthoDB" id="8479357at2"/>
<organism evidence="6 7">
    <name type="scientific">Oceanibacterium hippocampi</name>
    <dbReference type="NCBI Taxonomy" id="745714"/>
    <lineage>
        <taxon>Bacteria</taxon>
        <taxon>Pseudomonadati</taxon>
        <taxon>Pseudomonadota</taxon>
        <taxon>Alphaproteobacteria</taxon>
        <taxon>Sneathiellales</taxon>
        <taxon>Sneathiellaceae</taxon>
        <taxon>Oceanibacterium</taxon>
    </lineage>
</organism>
<reference evidence="6 7" key="1">
    <citation type="submission" date="2017-03" db="EMBL/GenBank/DDBJ databases">
        <authorList>
            <person name="Afonso C.L."/>
            <person name="Miller P.J."/>
            <person name="Scott M.A."/>
            <person name="Spackman E."/>
            <person name="Goraichik I."/>
            <person name="Dimitrov K.M."/>
            <person name="Suarez D.L."/>
            <person name="Swayne D.E."/>
        </authorList>
    </citation>
    <scope>NUCLEOTIDE SEQUENCE [LARGE SCALE GENOMIC DNA]</scope>
    <source>
        <strain evidence="6 7">CECT 7691</strain>
    </source>
</reference>
<dbReference type="RefSeq" id="WP_085883018.1">
    <property type="nucleotide sequence ID" value="NZ_FWFR01000001.1"/>
</dbReference>
<keyword evidence="3" id="KW-0238">DNA-binding</keyword>
<dbReference type="EMBL" id="FWFR01000001">
    <property type="protein sequence ID" value="SLN43209.1"/>
    <property type="molecule type" value="Genomic_DNA"/>
</dbReference>
<protein>
    <submittedName>
        <fullName evidence="6">HTH-type transcriptional regulator CynR</fullName>
    </submittedName>
</protein>
<dbReference type="FunCoup" id="A0A1Y5SQT8">
    <property type="interactions" value="67"/>
</dbReference>
<comment type="similarity">
    <text evidence="1">Belongs to the LysR transcriptional regulatory family.</text>
</comment>
<dbReference type="AlphaFoldDB" id="A0A1Y5SQT8"/>
<sequence>MHAVVLRYFDEVARRGSIRKAAQSLNVASSAVNRQILKLEEELGTRLFERLADGVRLTRAGEILIRHTRNTLYEFERTRSDIEHMRDLKTGHVSIAALESLLLEFLPDAVSEFAIDHPGITFAVNEAPPEAIVEAVATGEVDVGISFLPDSLPLAHVVAEIPAPLKLIVSPQHPLATRRFVRLQECAGYPLALIYGSRIVTDSLREELAATTEPQMTRVETNALDMVKRVVAANVCLGFLTEIGVRRELEEGTLMAIPLVDSRLSELRMGIIVPSEKRLAFAARIFVEHLTSCMNRLST</sequence>
<dbReference type="Gene3D" id="3.40.190.290">
    <property type="match status" value="1"/>
</dbReference>
<dbReference type="InterPro" id="IPR036388">
    <property type="entry name" value="WH-like_DNA-bd_sf"/>
</dbReference>
<dbReference type="PANTHER" id="PTHR30419:SF2">
    <property type="entry name" value="LYSR FAMILY TRANSCRIPTIONAL REGULATOR"/>
    <property type="match status" value="1"/>
</dbReference>
<dbReference type="FunFam" id="1.10.10.10:FF:000001">
    <property type="entry name" value="LysR family transcriptional regulator"/>
    <property type="match status" value="1"/>
</dbReference>
<keyword evidence="4" id="KW-0804">Transcription</keyword>
<dbReference type="SUPFAM" id="SSF53850">
    <property type="entry name" value="Periplasmic binding protein-like II"/>
    <property type="match status" value="1"/>
</dbReference>
<feature type="domain" description="HTH lysR-type" evidence="5">
    <location>
        <begin position="1"/>
        <end position="58"/>
    </location>
</feature>
<dbReference type="InterPro" id="IPR005119">
    <property type="entry name" value="LysR_subst-bd"/>
</dbReference>
<evidence type="ECO:0000256" key="4">
    <source>
        <dbReference type="ARBA" id="ARBA00023163"/>
    </source>
</evidence>
<dbReference type="InterPro" id="IPR000847">
    <property type="entry name" value="LysR_HTH_N"/>
</dbReference>
<name>A0A1Y5SQT8_9PROT</name>
<dbReference type="PROSITE" id="PS50931">
    <property type="entry name" value="HTH_LYSR"/>
    <property type="match status" value="1"/>
</dbReference>
<dbReference type="InParanoid" id="A0A1Y5SQT8"/>
<dbReference type="GO" id="GO:0005829">
    <property type="term" value="C:cytosol"/>
    <property type="evidence" value="ECO:0007669"/>
    <property type="project" value="TreeGrafter"/>
</dbReference>
<evidence type="ECO:0000259" key="5">
    <source>
        <dbReference type="PROSITE" id="PS50931"/>
    </source>
</evidence>
<dbReference type="Proteomes" id="UP000193200">
    <property type="component" value="Unassembled WGS sequence"/>
</dbReference>
<dbReference type="PANTHER" id="PTHR30419">
    <property type="entry name" value="HTH-TYPE TRANSCRIPTIONAL REGULATOR YBHD"/>
    <property type="match status" value="1"/>
</dbReference>
<evidence type="ECO:0000313" key="6">
    <source>
        <dbReference type="EMBL" id="SLN43209.1"/>
    </source>
</evidence>
<evidence type="ECO:0000313" key="7">
    <source>
        <dbReference type="Proteomes" id="UP000193200"/>
    </source>
</evidence>
<dbReference type="GO" id="GO:0003700">
    <property type="term" value="F:DNA-binding transcription factor activity"/>
    <property type="evidence" value="ECO:0007669"/>
    <property type="project" value="InterPro"/>
</dbReference>
<keyword evidence="2" id="KW-0805">Transcription regulation</keyword>